<gene>
    <name evidence="12" type="ORF">LF543_00615</name>
</gene>
<dbReference type="GO" id="GO:0034707">
    <property type="term" value="C:chloride channel complex"/>
    <property type="evidence" value="ECO:0007669"/>
    <property type="project" value="UniProtKB-KW"/>
</dbReference>
<feature type="transmembrane region" description="Helical" evidence="10">
    <location>
        <begin position="156"/>
        <end position="180"/>
    </location>
</feature>
<sequence>MKSLAKRTHHIDFSDLRYVLFATIIGILTGAVIASFRYLIQVALKWSLIIYNGLDHNLNLLWFVIPLFLLISIVTGLIMKGDPDVKGSGIPQVEAQLAGNIETNWVSILWRKFVTGVLTVGTGIFLGREGPSVQLGGAIGQGVAQGFKEVGSERRLMIATGAAAGLSATFSAPLAGTFFVMEGVYRNFSPAVWLSSLTGSICANFVSLKVFGLKPILPIFYSHTFQLQNYWQLIILGIILGVLGYVYNLGLLDLPKWFAKIKIIPWYFMCAIPILMVIPIGMFFPTTIGSGSRVIMTVATHNVPLTAIFVFLIVRFVFGLITYGAGIPGGFFMPVLAVGSLIGAAYGGFMSQSGLLGTGYVNNLLIFGMAGYFAAVSKAPFTSIMLITELVGNTKNFMALALVVLVSYVVVDMMGGQPIYQALAERLTAIKTYFNADSKTDRIQVPVYEFSSIENKLVKNVKWPENSILITISRGNLHIIPNGNTKIKAGDTLIVLAHRDAVGPVKKQLVKMAMEIDE</sequence>
<evidence type="ECO:0000256" key="10">
    <source>
        <dbReference type="SAM" id="Phobius"/>
    </source>
</evidence>
<dbReference type="InterPro" id="IPR006037">
    <property type="entry name" value="RCK_C"/>
</dbReference>
<dbReference type="PRINTS" id="PR00762">
    <property type="entry name" value="CLCHANNEL"/>
</dbReference>
<proteinExistence type="predicted"/>
<feature type="domain" description="RCK C-terminal" evidence="11">
    <location>
        <begin position="430"/>
        <end position="511"/>
    </location>
</feature>
<feature type="transmembrane region" description="Helical" evidence="10">
    <location>
        <begin position="331"/>
        <end position="349"/>
    </location>
</feature>
<evidence type="ECO:0000256" key="1">
    <source>
        <dbReference type="ARBA" id="ARBA00004141"/>
    </source>
</evidence>
<dbReference type="InterPro" id="IPR001807">
    <property type="entry name" value="ClC"/>
</dbReference>
<keyword evidence="3 10" id="KW-0812">Transmembrane</keyword>
<keyword evidence="5" id="KW-0406">Ion transport</keyword>
<dbReference type="Pfam" id="PF02080">
    <property type="entry name" value="TrkA_C"/>
    <property type="match status" value="1"/>
</dbReference>
<feature type="transmembrane region" description="Helical" evidence="10">
    <location>
        <begin position="305"/>
        <end position="325"/>
    </location>
</feature>
<keyword evidence="6 10" id="KW-0472">Membrane</keyword>
<dbReference type="PROSITE" id="PS51202">
    <property type="entry name" value="RCK_C"/>
    <property type="match status" value="1"/>
</dbReference>
<accession>A0AAE6P2L6</accession>
<evidence type="ECO:0000256" key="8">
    <source>
        <dbReference type="ARBA" id="ARBA00023214"/>
    </source>
</evidence>
<protein>
    <submittedName>
        <fullName evidence="12">ClC family H(+)/Cl(-) exchange transporter</fullName>
    </submittedName>
</protein>
<dbReference type="Pfam" id="PF00654">
    <property type="entry name" value="Voltage_CLC"/>
    <property type="match status" value="1"/>
</dbReference>
<dbReference type="Gene3D" id="1.10.3080.10">
    <property type="entry name" value="Clc chloride channel"/>
    <property type="match status" value="1"/>
</dbReference>
<dbReference type="SUPFAM" id="SSF116726">
    <property type="entry name" value="TrkA C-terminal domain-like"/>
    <property type="match status" value="1"/>
</dbReference>
<dbReference type="InterPro" id="IPR014743">
    <property type="entry name" value="Cl-channel_core"/>
</dbReference>
<dbReference type="KEGG" id="lfv:LF543_00615"/>
<dbReference type="EMBL" id="CP045562">
    <property type="protein sequence ID" value="QFX93292.1"/>
    <property type="molecule type" value="Genomic_DNA"/>
</dbReference>
<evidence type="ECO:0000313" key="13">
    <source>
        <dbReference type="Proteomes" id="UP000327194"/>
    </source>
</evidence>
<dbReference type="GO" id="GO:0008324">
    <property type="term" value="F:monoatomic cation transmembrane transporter activity"/>
    <property type="evidence" value="ECO:0007669"/>
    <property type="project" value="InterPro"/>
</dbReference>
<dbReference type="SUPFAM" id="SSF81340">
    <property type="entry name" value="Clc chloride channel"/>
    <property type="match status" value="1"/>
</dbReference>
<dbReference type="PANTHER" id="PTHR43427">
    <property type="entry name" value="CHLORIDE CHANNEL PROTEIN CLC-E"/>
    <property type="match status" value="1"/>
</dbReference>
<dbReference type="GO" id="GO:0005254">
    <property type="term" value="F:chloride channel activity"/>
    <property type="evidence" value="ECO:0007669"/>
    <property type="project" value="UniProtKB-KW"/>
</dbReference>
<evidence type="ECO:0000256" key="9">
    <source>
        <dbReference type="ARBA" id="ARBA00023303"/>
    </source>
</evidence>
<feature type="transmembrane region" description="Helical" evidence="10">
    <location>
        <begin position="20"/>
        <end position="40"/>
    </location>
</feature>
<evidence type="ECO:0000256" key="5">
    <source>
        <dbReference type="ARBA" id="ARBA00023065"/>
    </source>
</evidence>
<dbReference type="PANTHER" id="PTHR43427:SF6">
    <property type="entry name" value="CHLORIDE CHANNEL PROTEIN CLC-E"/>
    <property type="match status" value="1"/>
</dbReference>
<evidence type="ECO:0000256" key="4">
    <source>
        <dbReference type="ARBA" id="ARBA00022989"/>
    </source>
</evidence>
<organism evidence="12 13">
    <name type="scientific">Fructilactobacillus fructivorans</name>
    <dbReference type="NCBI Taxonomy" id="1614"/>
    <lineage>
        <taxon>Bacteria</taxon>
        <taxon>Bacillati</taxon>
        <taxon>Bacillota</taxon>
        <taxon>Bacilli</taxon>
        <taxon>Lactobacillales</taxon>
        <taxon>Lactobacillaceae</taxon>
        <taxon>Fructilactobacillus</taxon>
    </lineage>
</organism>
<comment type="subcellular location">
    <subcellularLocation>
        <location evidence="1">Membrane</location>
        <topology evidence="1">Multi-pass membrane protein</topology>
    </subcellularLocation>
</comment>
<dbReference type="Proteomes" id="UP000327194">
    <property type="component" value="Chromosome"/>
</dbReference>
<evidence type="ECO:0000259" key="11">
    <source>
        <dbReference type="PROSITE" id="PS51202"/>
    </source>
</evidence>
<dbReference type="GO" id="GO:0006813">
    <property type="term" value="P:potassium ion transport"/>
    <property type="evidence" value="ECO:0007669"/>
    <property type="project" value="InterPro"/>
</dbReference>
<keyword evidence="8" id="KW-0868">Chloride</keyword>
<keyword evidence="7" id="KW-0869">Chloride channel</keyword>
<evidence type="ECO:0000256" key="2">
    <source>
        <dbReference type="ARBA" id="ARBA00022448"/>
    </source>
</evidence>
<feature type="transmembrane region" description="Helical" evidence="10">
    <location>
        <begin position="60"/>
        <end position="79"/>
    </location>
</feature>
<keyword evidence="4 10" id="KW-1133">Transmembrane helix</keyword>
<dbReference type="InterPro" id="IPR036721">
    <property type="entry name" value="RCK_C_sf"/>
</dbReference>
<reference evidence="12 13" key="1">
    <citation type="submission" date="2019-10" db="EMBL/GenBank/DDBJ databases">
        <title>Genome sequencing of Lactobacillus fructivorans.</title>
        <authorList>
            <person name="Kim K."/>
        </authorList>
    </citation>
    <scope>NUCLEOTIDE SEQUENCE [LARGE SCALE GENOMIC DNA]</scope>
    <source>
        <strain evidence="12 13">LF543</strain>
    </source>
</reference>
<dbReference type="RefSeq" id="WP_029327160.1">
    <property type="nucleotide sequence ID" value="NZ_CBCRTC010000001.1"/>
</dbReference>
<evidence type="ECO:0000313" key="12">
    <source>
        <dbReference type="EMBL" id="QFX93292.1"/>
    </source>
</evidence>
<feature type="transmembrane region" description="Helical" evidence="10">
    <location>
        <begin position="264"/>
        <end position="284"/>
    </location>
</feature>
<keyword evidence="2" id="KW-0813">Transport</keyword>
<feature type="transmembrane region" description="Helical" evidence="10">
    <location>
        <begin position="361"/>
        <end position="377"/>
    </location>
</feature>
<keyword evidence="9" id="KW-0407">Ion channel</keyword>
<feature type="transmembrane region" description="Helical" evidence="10">
    <location>
        <begin position="233"/>
        <end position="252"/>
    </location>
</feature>
<name>A0AAE6P2L6_9LACO</name>
<dbReference type="AlphaFoldDB" id="A0AAE6P2L6"/>
<dbReference type="InterPro" id="IPR050368">
    <property type="entry name" value="ClC-type_chloride_channel"/>
</dbReference>
<dbReference type="CDD" id="cd01031">
    <property type="entry name" value="EriC"/>
    <property type="match status" value="1"/>
</dbReference>
<feature type="transmembrane region" description="Helical" evidence="10">
    <location>
        <begin position="397"/>
        <end position="416"/>
    </location>
</feature>
<evidence type="ECO:0000256" key="7">
    <source>
        <dbReference type="ARBA" id="ARBA00023173"/>
    </source>
</evidence>
<evidence type="ECO:0000256" key="3">
    <source>
        <dbReference type="ARBA" id="ARBA00022692"/>
    </source>
</evidence>
<evidence type="ECO:0000256" key="6">
    <source>
        <dbReference type="ARBA" id="ARBA00023136"/>
    </source>
</evidence>
<dbReference type="Gene3D" id="3.30.70.1450">
    <property type="entry name" value="Regulator of K+ conductance, C-terminal domain"/>
    <property type="match status" value="1"/>
</dbReference>
<feature type="transmembrane region" description="Helical" evidence="10">
    <location>
        <begin position="192"/>
        <end position="212"/>
    </location>
</feature>